<name>A0A917UCW5_9ACTN</name>
<keyword evidence="4" id="KW-1185">Reference proteome</keyword>
<organism evidence="3 4">
    <name type="scientific">Dactylosporangium sucinum</name>
    <dbReference type="NCBI Taxonomy" id="1424081"/>
    <lineage>
        <taxon>Bacteria</taxon>
        <taxon>Bacillati</taxon>
        <taxon>Actinomycetota</taxon>
        <taxon>Actinomycetes</taxon>
        <taxon>Micromonosporales</taxon>
        <taxon>Micromonosporaceae</taxon>
        <taxon>Dactylosporangium</taxon>
    </lineage>
</organism>
<evidence type="ECO:0000256" key="2">
    <source>
        <dbReference type="SAM" id="Phobius"/>
    </source>
</evidence>
<evidence type="ECO:0000313" key="3">
    <source>
        <dbReference type="EMBL" id="GGM78841.1"/>
    </source>
</evidence>
<dbReference type="AlphaFoldDB" id="A0A917UCW5"/>
<protein>
    <submittedName>
        <fullName evidence="3">Uncharacterized protein</fullName>
    </submittedName>
</protein>
<feature type="compositionally biased region" description="Basic residues" evidence="1">
    <location>
        <begin position="41"/>
        <end position="50"/>
    </location>
</feature>
<reference evidence="3" key="2">
    <citation type="submission" date="2020-09" db="EMBL/GenBank/DDBJ databases">
        <authorList>
            <person name="Sun Q."/>
            <person name="Ohkuma M."/>
        </authorList>
    </citation>
    <scope>NUCLEOTIDE SEQUENCE</scope>
    <source>
        <strain evidence="3">JCM 19831</strain>
    </source>
</reference>
<keyword evidence="2" id="KW-0472">Membrane</keyword>
<evidence type="ECO:0000256" key="1">
    <source>
        <dbReference type="SAM" id="MobiDB-lite"/>
    </source>
</evidence>
<proteinExistence type="predicted"/>
<feature type="region of interest" description="Disordered" evidence="1">
    <location>
        <begin position="1"/>
        <end position="101"/>
    </location>
</feature>
<dbReference type="EMBL" id="BMPI01000079">
    <property type="protein sequence ID" value="GGM78841.1"/>
    <property type="molecule type" value="Genomic_DNA"/>
</dbReference>
<keyword evidence="2" id="KW-0812">Transmembrane</keyword>
<sequence>MSGSPARSVTAAANPPAGGPLSQVSRVPPAQVAASSAGSPTRKRRTRGQPRRAAVGGGHRGAEPGSVAGIAEYRSRGRRVRAGGRRPALDRRDGGDVGGPRQLGYSLHLPVMVWFAAVGLGSVTPLRRSEISRRRR</sequence>
<accession>A0A917UCW5</accession>
<reference evidence="3" key="1">
    <citation type="journal article" date="2014" name="Int. J. Syst. Evol. Microbiol.">
        <title>Complete genome sequence of Corynebacterium casei LMG S-19264T (=DSM 44701T), isolated from a smear-ripened cheese.</title>
        <authorList>
            <consortium name="US DOE Joint Genome Institute (JGI-PGF)"/>
            <person name="Walter F."/>
            <person name="Albersmeier A."/>
            <person name="Kalinowski J."/>
            <person name="Ruckert C."/>
        </authorList>
    </citation>
    <scope>NUCLEOTIDE SEQUENCE</scope>
    <source>
        <strain evidence="3">JCM 19831</strain>
    </source>
</reference>
<feature type="transmembrane region" description="Helical" evidence="2">
    <location>
        <begin position="107"/>
        <end position="126"/>
    </location>
</feature>
<keyword evidence="2" id="KW-1133">Transmembrane helix</keyword>
<comment type="caution">
    <text evidence="3">The sequence shown here is derived from an EMBL/GenBank/DDBJ whole genome shotgun (WGS) entry which is preliminary data.</text>
</comment>
<dbReference type="Proteomes" id="UP000642070">
    <property type="component" value="Unassembled WGS sequence"/>
</dbReference>
<gene>
    <name evidence="3" type="ORF">GCM10007977_095540</name>
</gene>
<evidence type="ECO:0000313" key="4">
    <source>
        <dbReference type="Proteomes" id="UP000642070"/>
    </source>
</evidence>